<name>A0A4U0TYF6_9PEZI</name>
<dbReference type="EMBL" id="NAJL01000022">
    <property type="protein sequence ID" value="TKA27550.1"/>
    <property type="molecule type" value="Genomic_DNA"/>
</dbReference>
<dbReference type="Proteomes" id="UP000308549">
    <property type="component" value="Unassembled WGS sequence"/>
</dbReference>
<evidence type="ECO:0000313" key="2">
    <source>
        <dbReference type="Proteomes" id="UP000308549"/>
    </source>
</evidence>
<sequence>MAVLSKIEADDSASQKTGFLDLPPELRNRVYDLLLPESSWMTGGVVRERKLRIVQDDGWFKYIGREFHKANRGSSARLALQKLLNELINAEHEPGLSVHGIERIVQFLCDRRRW</sequence>
<proteinExistence type="predicted"/>
<evidence type="ECO:0000313" key="1">
    <source>
        <dbReference type="EMBL" id="TKA27550.1"/>
    </source>
</evidence>
<dbReference type="OrthoDB" id="3650371at2759"/>
<gene>
    <name evidence="1" type="ORF">B0A50_04380</name>
</gene>
<comment type="caution">
    <text evidence="1">The sequence shown here is derived from an EMBL/GenBank/DDBJ whole genome shotgun (WGS) entry which is preliminary data.</text>
</comment>
<organism evidence="1 2">
    <name type="scientific">Salinomyces thailandicus</name>
    <dbReference type="NCBI Taxonomy" id="706561"/>
    <lineage>
        <taxon>Eukaryota</taxon>
        <taxon>Fungi</taxon>
        <taxon>Dikarya</taxon>
        <taxon>Ascomycota</taxon>
        <taxon>Pezizomycotina</taxon>
        <taxon>Dothideomycetes</taxon>
        <taxon>Dothideomycetidae</taxon>
        <taxon>Mycosphaerellales</taxon>
        <taxon>Teratosphaeriaceae</taxon>
        <taxon>Salinomyces</taxon>
    </lineage>
</organism>
<reference evidence="1 2" key="1">
    <citation type="submission" date="2017-03" db="EMBL/GenBank/DDBJ databases">
        <title>Genomes of endolithic fungi from Antarctica.</title>
        <authorList>
            <person name="Coleine C."/>
            <person name="Masonjones S."/>
            <person name="Stajich J.E."/>
        </authorList>
    </citation>
    <scope>NUCLEOTIDE SEQUENCE [LARGE SCALE GENOMIC DNA]</scope>
    <source>
        <strain evidence="1 2">CCFEE 6315</strain>
    </source>
</reference>
<keyword evidence="2" id="KW-1185">Reference proteome</keyword>
<protein>
    <submittedName>
        <fullName evidence="1">Uncharacterized protein</fullName>
    </submittedName>
</protein>
<dbReference type="AlphaFoldDB" id="A0A4U0TYF6"/>
<accession>A0A4U0TYF6</accession>